<proteinExistence type="predicted"/>
<dbReference type="InterPro" id="IPR057946">
    <property type="entry name" value="TPR_ZFYVE26"/>
</dbReference>
<accession>A0A8J4YA78</accession>
<gene>
    <name evidence="7" type="primary">ZFYVE26</name>
    <name evidence="7" type="ORF">GWK47_051093</name>
</gene>
<evidence type="ECO:0000256" key="2">
    <source>
        <dbReference type="ARBA" id="ARBA00022723"/>
    </source>
</evidence>
<evidence type="ECO:0000256" key="5">
    <source>
        <dbReference type="PROSITE-ProRule" id="PRU00091"/>
    </source>
</evidence>
<dbReference type="Pfam" id="PF01363">
    <property type="entry name" value="FYVE"/>
    <property type="match status" value="1"/>
</dbReference>
<keyword evidence="1" id="KW-0597">Phosphoprotein</keyword>
<reference evidence="7" key="1">
    <citation type="submission" date="2020-07" db="EMBL/GenBank/DDBJ databases">
        <title>The High-quality genome of the commercially important snow crab, Chionoecetes opilio.</title>
        <authorList>
            <person name="Jeong J.-H."/>
            <person name="Ryu S."/>
        </authorList>
    </citation>
    <scope>NUCLEOTIDE SEQUENCE</scope>
    <source>
        <strain evidence="7">MADBK_172401_WGS</strain>
        <tissue evidence="7">Digestive gland</tissue>
    </source>
</reference>
<protein>
    <submittedName>
        <fullName evidence="7">Zinc finger FYVE domain-containing protein 26</fullName>
    </submittedName>
</protein>
<evidence type="ECO:0000256" key="1">
    <source>
        <dbReference type="ARBA" id="ARBA00022553"/>
    </source>
</evidence>
<keyword evidence="3 5" id="KW-0863">Zinc-finger</keyword>
<dbReference type="AlphaFoldDB" id="A0A8J4YA78"/>
<evidence type="ECO:0000259" key="6">
    <source>
        <dbReference type="PROSITE" id="PS50178"/>
    </source>
</evidence>
<feature type="domain" description="FYVE-type" evidence="6">
    <location>
        <begin position="281"/>
        <end position="341"/>
    </location>
</feature>
<keyword evidence="2" id="KW-0479">Metal-binding</keyword>
<dbReference type="InterPro" id="IPR028730">
    <property type="entry name" value="ZFYVE26"/>
</dbReference>
<dbReference type="GO" id="GO:0032266">
    <property type="term" value="F:phosphatidylinositol-3-phosphate binding"/>
    <property type="evidence" value="ECO:0007669"/>
    <property type="project" value="InterPro"/>
</dbReference>
<dbReference type="Pfam" id="PF25569">
    <property type="entry name" value="TPR_ZFYVE26"/>
    <property type="match status" value="1"/>
</dbReference>
<dbReference type="GO" id="GO:0000724">
    <property type="term" value="P:double-strand break repair via homologous recombination"/>
    <property type="evidence" value="ECO:0007669"/>
    <property type="project" value="InterPro"/>
</dbReference>
<keyword evidence="8" id="KW-1185">Reference proteome</keyword>
<evidence type="ECO:0000313" key="7">
    <source>
        <dbReference type="EMBL" id="KAG0719139.1"/>
    </source>
</evidence>
<dbReference type="SUPFAM" id="SSF57903">
    <property type="entry name" value="FYVE/PHD zinc finger"/>
    <property type="match status" value="1"/>
</dbReference>
<evidence type="ECO:0000256" key="3">
    <source>
        <dbReference type="ARBA" id="ARBA00022771"/>
    </source>
</evidence>
<dbReference type="GO" id="GO:0008270">
    <property type="term" value="F:zinc ion binding"/>
    <property type="evidence" value="ECO:0007669"/>
    <property type="project" value="UniProtKB-KW"/>
</dbReference>
<dbReference type="PANTHER" id="PTHR46591:SF1">
    <property type="entry name" value="ZINC FINGER FYVE DOMAIN-CONTAINING PROTEIN 26"/>
    <property type="match status" value="1"/>
</dbReference>
<sequence>MSTQAATQLLHHLAQRKKFGLSMEWAKHHHGGAALHRLLDQSCLMEVLDKTTPDFSVASEALEAFNYQDLTVTVQELLQKLSNFSTRKFLMEFYLKKHFNECSSVKSVQTFPGEGGESPENSEDVTAGAACGGGGVDVASMLQEVMGLLLIGVVAPPVLDRYQLSHLVTSPHLIIEQWLMNVRLEAMEKAVRVLRPFLDMVDTHVATTDKPKDLNSSRNTETVVPGLSWVTLNQLLETYGAKALDTTGVQLALKPSATIERASQKFVMPAHPPNVQEWLPDAEVRKCPVCAVTIFSMFSRRHHCRRCGRVVCSTCSQHRSIVQSYGGLFVRVCLDCYNQTKELNLHNYIQIRPLGDGTYDSVSVSTEDQSPHGGTSLASDMEGGWYLSQDEQHNDIIRHEFCFDYAPSLSLCLAILSHHQDDRRAALCVIKLCHHLFALITSSLQLMNPTVDHTFVLSMIQTLLASAKVRFGNTGEHQGIGLCEYYTQWVDLLSLILKSNCGHIMPHEALENMQIIGDLHQKSLLREGEMQLVLDRRLKQEFLYMRRLRDMLVKRQLWGLALDVSTKVGLEANGVWGAWAMASLKAGDFQGARERFSRVLERPSDKNRPCKPSLLSEVIKYLESNPFQVNQQVMEQAQRTRSSIMLTDHNKLSSSQALVVLHSLQNLHKISEGSLTCKDSHKRLSLPTSKHRKTSTTCKMEPIFQAECKYYLTLYGNHAMAIQYFMRHRQMQECVEYIQHASIDLDIFIENALIPILRCGQLTHLMRRLHASDPQLEKWGKLLLGSCRWLERCGWWHCLLSLQETMGDRLRASMTLLRMYTEGARSYTTLSTRTEYVSLALSHLQSYLDQQALTTSSPKRKISILTMSPWQINQNINMLKLQTDVTKFLASCEASGGDAPAYIRALVELKVVKGTGLPTLLTSDGERLGAAILVMCLAEVVADGLTLAYRIVEHTQMAVEKLLSNCCLVLVERGQVKHLGRVVRGVREWQMLTAARMDDTLRPAMLALANTTHAVHLDTLVKLLSNDTARMDMFLQCGRLRSAYLVAVHMGEPAWVERVKATALGVGQNHVPHV</sequence>
<dbReference type="InterPro" id="IPR017455">
    <property type="entry name" value="Znf_FYVE-rel"/>
</dbReference>
<name>A0A8J4YA78_CHIOP</name>
<dbReference type="GO" id="GO:0000281">
    <property type="term" value="P:mitotic cytokinesis"/>
    <property type="evidence" value="ECO:0007669"/>
    <property type="project" value="InterPro"/>
</dbReference>
<dbReference type="InterPro" id="IPR013083">
    <property type="entry name" value="Znf_RING/FYVE/PHD"/>
</dbReference>
<evidence type="ECO:0000313" key="8">
    <source>
        <dbReference type="Proteomes" id="UP000770661"/>
    </source>
</evidence>
<evidence type="ECO:0000256" key="4">
    <source>
        <dbReference type="ARBA" id="ARBA00022833"/>
    </source>
</evidence>
<dbReference type="GO" id="GO:0005813">
    <property type="term" value="C:centrosome"/>
    <property type="evidence" value="ECO:0007669"/>
    <property type="project" value="TreeGrafter"/>
</dbReference>
<keyword evidence="4" id="KW-0862">Zinc</keyword>
<dbReference type="InterPro" id="IPR000306">
    <property type="entry name" value="Znf_FYVE"/>
</dbReference>
<dbReference type="OrthoDB" id="1936617at2759"/>
<organism evidence="7 8">
    <name type="scientific">Chionoecetes opilio</name>
    <name type="common">Atlantic snow crab</name>
    <name type="synonym">Cancer opilio</name>
    <dbReference type="NCBI Taxonomy" id="41210"/>
    <lineage>
        <taxon>Eukaryota</taxon>
        <taxon>Metazoa</taxon>
        <taxon>Ecdysozoa</taxon>
        <taxon>Arthropoda</taxon>
        <taxon>Crustacea</taxon>
        <taxon>Multicrustacea</taxon>
        <taxon>Malacostraca</taxon>
        <taxon>Eumalacostraca</taxon>
        <taxon>Eucarida</taxon>
        <taxon>Decapoda</taxon>
        <taxon>Pleocyemata</taxon>
        <taxon>Brachyura</taxon>
        <taxon>Eubrachyura</taxon>
        <taxon>Majoidea</taxon>
        <taxon>Majidae</taxon>
        <taxon>Chionoecetes</taxon>
    </lineage>
</organism>
<dbReference type="InterPro" id="IPR011011">
    <property type="entry name" value="Znf_FYVE_PHD"/>
</dbReference>
<dbReference type="Gene3D" id="3.30.40.10">
    <property type="entry name" value="Zinc/RING finger domain, C3HC4 (zinc finger)"/>
    <property type="match status" value="1"/>
</dbReference>
<dbReference type="EMBL" id="JACEEZ010014995">
    <property type="protein sequence ID" value="KAG0719139.1"/>
    <property type="molecule type" value="Genomic_DNA"/>
</dbReference>
<comment type="caution">
    <text evidence="7">The sequence shown here is derived from an EMBL/GenBank/DDBJ whole genome shotgun (WGS) entry which is preliminary data.</text>
</comment>
<dbReference type="GO" id="GO:0030496">
    <property type="term" value="C:midbody"/>
    <property type="evidence" value="ECO:0007669"/>
    <property type="project" value="TreeGrafter"/>
</dbReference>
<dbReference type="GO" id="GO:0032465">
    <property type="term" value="P:regulation of cytokinesis"/>
    <property type="evidence" value="ECO:0007669"/>
    <property type="project" value="TreeGrafter"/>
</dbReference>
<dbReference type="Proteomes" id="UP000770661">
    <property type="component" value="Unassembled WGS sequence"/>
</dbReference>
<dbReference type="PROSITE" id="PS50178">
    <property type="entry name" value="ZF_FYVE"/>
    <property type="match status" value="1"/>
</dbReference>
<dbReference type="PANTHER" id="PTHR46591">
    <property type="entry name" value="ZINC FINGER FYVE DOMAIN-CONTAINING PROTEIN 26"/>
    <property type="match status" value="1"/>
</dbReference>
<dbReference type="SMART" id="SM00064">
    <property type="entry name" value="FYVE"/>
    <property type="match status" value="1"/>
</dbReference>
<dbReference type="GO" id="GO:0005765">
    <property type="term" value="C:lysosomal membrane"/>
    <property type="evidence" value="ECO:0007669"/>
    <property type="project" value="TreeGrafter"/>
</dbReference>